<gene>
    <name evidence="2" type="ORF">J421_1058</name>
</gene>
<proteinExistence type="predicted"/>
<dbReference type="HOGENOM" id="CLU_2568977_0_0_0"/>
<evidence type="ECO:0000313" key="3">
    <source>
        <dbReference type="Proteomes" id="UP000019151"/>
    </source>
</evidence>
<name>W0RE39_9BACT</name>
<accession>W0RE39</accession>
<dbReference type="STRING" id="861299.J421_1058"/>
<protein>
    <submittedName>
        <fullName evidence="2">Uncharacterized protein</fullName>
    </submittedName>
</protein>
<dbReference type="AlphaFoldDB" id="W0RE39"/>
<dbReference type="RefSeq" id="WP_025410127.1">
    <property type="nucleotide sequence ID" value="NZ_CP007128.1"/>
</dbReference>
<keyword evidence="3" id="KW-1185">Reference proteome</keyword>
<organism evidence="2 3">
    <name type="scientific">Gemmatirosa kalamazoonensis</name>
    <dbReference type="NCBI Taxonomy" id="861299"/>
    <lineage>
        <taxon>Bacteria</taxon>
        <taxon>Pseudomonadati</taxon>
        <taxon>Gemmatimonadota</taxon>
        <taxon>Gemmatimonadia</taxon>
        <taxon>Gemmatimonadales</taxon>
        <taxon>Gemmatimonadaceae</taxon>
        <taxon>Gemmatirosa</taxon>
    </lineage>
</organism>
<dbReference type="KEGG" id="gba:J421_1058"/>
<evidence type="ECO:0000256" key="1">
    <source>
        <dbReference type="SAM" id="MobiDB-lite"/>
    </source>
</evidence>
<dbReference type="Proteomes" id="UP000019151">
    <property type="component" value="Chromosome"/>
</dbReference>
<dbReference type="EMBL" id="CP007128">
    <property type="protein sequence ID" value="AHG88595.1"/>
    <property type="molecule type" value="Genomic_DNA"/>
</dbReference>
<feature type="region of interest" description="Disordered" evidence="1">
    <location>
        <begin position="1"/>
        <end position="22"/>
    </location>
</feature>
<sequence>MLAAHDDSGGSPSGGLPSHDPVYFQAPDYTHWTVHEVHDPVTPGGRALLFVSSAGFRRVRSFPTDWRRLSPADLWKLSWQR</sequence>
<dbReference type="InParanoid" id="W0RE39"/>
<evidence type="ECO:0000313" key="2">
    <source>
        <dbReference type="EMBL" id="AHG88595.1"/>
    </source>
</evidence>
<reference evidence="2 3" key="1">
    <citation type="journal article" date="2014" name="Genome Announc.">
        <title>Genome Sequence and Methylome of Soil Bacterium Gemmatirosa kalamazoonensis KBS708T, a Member of the Rarely Cultivated Gemmatimonadetes Phylum.</title>
        <authorList>
            <person name="Debruyn J.M."/>
            <person name="Radosevich M."/>
            <person name="Wommack K.E."/>
            <person name="Polson S.W."/>
            <person name="Hauser L.J."/>
            <person name="Fawaz M.N."/>
            <person name="Korlach J."/>
            <person name="Tsai Y.C."/>
        </authorList>
    </citation>
    <scope>NUCLEOTIDE SEQUENCE [LARGE SCALE GENOMIC DNA]</scope>
    <source>
        <strain evidence="2 3">KBS708</strain>
    </source>
</reference>